<dbReference type="Gene3D" id="3.20.110.20">
    <property type="match status" value="1"/>
</dbReference>
<dbReference type="InterPro" id="IPR004300">
    <property type="entry name" value="Glyco_hydro_57_N"/>
</dbReference>
<comment type="caution">
    <text evidence="5">The sequence shown here is derived from an EMBL/GenBank/DDBJ whole genome shotgun (WGS) entry which is preliminary data.</text>
</comment>
<dbReference type="GO" id="GO:0003824">
    <property type="term" value="F:catalytic activity"/>
    <property type="evidence" value="ECO:0007669"/>
    <property type="project" value="InterPro"/>
</dbReference>
<evidence type="ECO:0000259" key="3">
    <source>
        <dbReference type="Pfam" id="PF03065"/>
    </source>
</evidence>
<dbReference type="Proteomes" id="UP000179242">
    <property type="component" value="Unassembled WGS sequence"/>
</dbReference>
<dbReference type="InterPro" id="IPR011013">
    <property type="entry name" value="Gal_mutarotase_sf_dom"/>
</dbReference>
<feature type="domain" description="Glycoside hydrolase family 57 N-terminal" evidence="3">
    <location>
        <begin position="21"/>
        <end position="258"/>
    </location>
</feature>
<proteinExistence type="inferred from homology"/>
<dbReference type="AlphaFoldDB" id="A0A1F4U753"/>
<dbReference type="GO" id="GO:0005975">
    <property type="term" value="P:carbohydrate metabolic process"/>
    <property type="evidence" value="ECO:0007669"/>
    <property type="project" value="InterPro"/>
</dbReference>
<evidence type="ECO:0000259" key="4">
    <source>
        <dbReference type="Pfam" id="PF09095"/>
    </source>
</evidence>
<dbReference type="Pfam" id="PF09095">
    <property type="entry name" value="AmyA-gluTrfs_C"/>
    <property type="match status" value="2"/>
</dbReference>
<organism evidence="5 6">
    <name type="scientific">candidate division WOR-1 bacterium RIFOXYC2_FULL_46_14</name>
    <dbReference type="NCBI Taxonomy" id="1802587"/>
    <lineage>
        <taxon>Bacteria</taxon>
        <taxon>Bacillati</taxon>
        <taxon>Saganbacteria</taxon>
    </lineage>
</organism>
<dbReference type="PANTHER" id="PTHR36306">
    <property type="entry name" value="ALPHA-AMYLASE-RELATED-RELATED"/>
    <property type="match status" value="1"/>
</dbReference>
<dbReference type="InterPro" id="IPR014718">
    <property type="entry name" value="GH-type_carb-bd"/>
</dbReference>
<feature type="domain" description="Alpha-amylase/4-alpha-glucanotransferase C-terminal" evidence="4">
    <location>
        <begin position="346"/>
        <end position="387"/>
    </location>
</feature>
<gene>
    <name evidence="5" type="ORF">A2438_00650</name>
</gene>
<dbReference type="SUPFAM" id="SSF74650">
    <property type="entry name" value="Galactose mutarotase-like"/>
    <property type="match status" value="1"/>
</dbReference>
<comment type="similarity">
    <text evidence="1">Belongs to the glycosyl hydrolase 57 family.</text>
</comment>
<evidence type="ECO:0008006" key="7">
    <source>
        <dbReference type="Google" id="ProtNLM"/>
    </source>
</evidence>
<keyword evidence="2" id="KW-0119">Carbohydrate metabolism</keyword>
<dbReference type="PANTHER" id="PTHR36306:SF1">
    <property type="entry name" value="ALPHA-AMYLASE-RELATED"/>
    <property type="match status" value="1"/>
</dbReference>
<accession>A0A1F4U753</accession>
<dbReference type="InterPro" id="IPR015179">
    <property type="entry name" value="A-amylase/a-glucTrfase_C"/>
</dbReference>
<feature type="domain" description="Alpha-amylase/4-alpha-glucanotransferase C-terminal" evidence="4">
    <location>
        <begin position="390"/>
        <end position="575"/>
    </location>
</feature>
<evidence type="ECO:0000313" key="6">
    <source>
        <dbReference type="Proteomes" id="UP000179242"/>
    </source>
</evidence>
<protein>
    <recommendedName>
        <fullName evidence="7">Glycoside hydrolase family 57 N-terminal domain-containing protein</fullName>
    </recommendedName>
</protein>
<evidence type="ECO:0000256" key="1">
    <source>
        <dbReference type="ARBA" id="ARBA00006821"/>
    </source>
</evidence>
<name>A0A1F4U753_UNCSA</name>
<dbReference type="Pfam" id="PF03065">
    <property type="entry name" value="Glyco_hydro_57"/>
    <property type="match status" value="1"/>
</dbReference>
<evidence type="ECO:0000256" key="2">
    <source>
        <dbReference type="ARBA" id="ARBA00023277"/>
    </source>
</evidence>
<dbReference type="EMBL" id="MEUJ01000002">
    <property type="protein sequence ID" value="OGC40794.1"/>
    <property type="molecule type" value="Genomic_DNA"/>
</dbReference>
<sequence>MNRLNLLFGVHFGNPKGDLERHYRRAYLPFFKTMESHPRFKFSFYMSGLLCAWLKQNHPELLQMVRQMVARRQAEVFCGAYSNAILPLIPDHDKIAQIKKHRDYMNNIFGADCRGIYLTNHVWDPHLPKILSRLEIDYALVPDRDFQDPHGYYVTEEEGQVTNLFPVSSALDYYIPCRKPEELSGYLEKVLSEGANSIVFWGRGESFGVDKGSDVWIYDQGYLDNLLSLIEENASWINLSTFSEHFEENVPRGKIYLPPTAGLNEYKLHNLHKKMLHVSSRMEALSKSSHPLIEEARESLFRGQALHDLSSVDERSEIYGQLIVAETALSRLNHGAGGYTELLVTDFDKDGHEEVLMGNDQLNLYFSPVNGGSVFEIDFKPKQANLCQHPSLKDHFFSPSLTGHDLKSYSFSECGDFIGGAYSFMLHRKKEEVGVTLSRTSAGLKLSKKVWLFSGQSIFHIQYEITNLEEKEKILWFGPEFVFTLNGGLFYNISGRKIKSDSSGILYKVSEVELVDDRKGFGISLSFEREGMLNHFPIEKLVKDEEGYRREHEGTKLIPIWYVKLGANQSWSTQITARIEV</sequence>
<dbReference type="InterPro" id="IPR011330">
    <property type="entry name" value="Glyco_hydro/deAcase_b/a-brl"/>
</dbReference>
<reference evidence="5 6" key="1">
    <citation type="journal article" date="2016" name="Nat. Commun.">
        <title>Thousands of microbial genomes shed light on interconnected biogeochemical processes in an aquifer system.</title>
        <authorList>
            <person name="Anantharaman K."/>
            <person name="Brown C.T."/>
            <person name="Hug L.A."/>
            <person name="Sharon I."/>
            <person name="Castelle C.J."/>
            <person name="Probst A.J."/>
            <person name="Thomas B.C."/>
            <person name="Singh A."/>
            <person name="Wilkins M.J."/>
            <person name="Karaoz U."/>
            <person name="Brodie E.L."/>
            <person name="Williams K.H."/>
            <person name="Hubbard S.S."/>
            <person name="Banfield J.F."/>
        </authorList>
    </citation>
    <scope>NUCLEOTIDE SEQUENCE [LARGE SCALE GENOMIC DNA]</scope>
</reference>
<dbReference type="Gene3D" id="2.70.98.10">
    <property type="match status" value="1"/>
</dbReference>
<dbReference type="InterPro" id="IPR052046">
    <property type="entry name" value="GH57_Enzymes"/>
</dbReference>
<dbReference type="SUPFAM" id="SSF88713">
    <property type="entry name" value="Glycoside hydrolase/deacetylase"/>
    <property type="match status" value="1"/>
</dbReference>
<evidence type="ECO:0000313" key="5">
    <source>
        <dbReference type="EMBL" id="OGC40794.1"/>
    </source>
</evidence>
<dbReference type="GO" id="GO:0030246">
    <property type="term" value="F:carbohydrate binding"/>
    <property type="evidence" value="ECO:0007669"/>
    <property type="project" value="InterPro"/>
</dbReference>